<comment type="caution">
    <text evidence="1">The sequence shown here is derived from an EMBL/GenBank/DDBJ whole genome shotgun (WGS) entry which is preliminary data.</text>
</comment>
<gene>
    <name evidence="1" type="ORF">HMPREF0454_03612</name>
</gene>
<organism evidence="1 2">
    <name type="scientific">Hafnia alvei ATCC 51873</name>
    <dbReference type="NCBI Taxonomy" id="1002364"/>
    <lineage>
        <taxon>Bacteria</taxon>
        <taxon>Pseudomonadati</taxon>
        <taxon>Pseudomonadota</taxon>
        <taxon>Gammaproteobacteria</taxon>
        <taxon>Enterobacterales</taxon>
        <taxon>Hafniaceae</taxon>
        <taxon>Hafnia</taxon>
    </lineage>
</organism>
<name>G9YAI8_HAFAL</name>
<accession>G9YAI8</accession>
<reference evidence="1 2" key="1">
    <citation type="submission" date="2011-08" db="EMBL/GenBank/DDBJ databases">
        <authorList>
            <person name="Weinstock G."/>
            <person name="Sodergren E."/>
            <person name="Clifton S."/>
            <person name="Fulton L."/>
            <person name="Fulton B."/>
            <person name="Courtney L."/>
            <person name="Fronick C."/>
            <person name="Harrison M."/>
            <person name="Strong C."/>
            <person name="Farmer C."/>
            <person name="Delahaunty K."/>
            <person name="Markovic C."/>
            <person name="Hall O."/>
            <person name="Minx P."/>
            <person name="Tomlinson C."/>
            <person name="Mitreva M."/>
            <person name="Hou S."/>
            <person name="Chen J."/>
            <person name="Wollam A."/>
            <person name="Pepin K.H."/>
            <person name="Johnson M."/>
            <person name="Bhonagiri V."/>
            <person name="Zhang X."/>
            <person name="Suruliraj S."/>
            <person name="Warren W."/>
            <person name="Chinwalla A."/>
            <person name="Mardis E.R."/>
            <person name="Wilson R.K."/>
        </authorList>
    </citation>
    <scope>NUCLEOTIDE SEQUENCE [LARGE SCALE GENOMIC DNA]</scope>
    <source>
        <strain evidence="1 2">ATCC 51873</strain>
    </source>
</reference>
<evidence type="ECO:0000313" key="1">
    <source>
        <dbReference type="EMBL" id="EHM39970.1"/>
    </source>
</evidence>
<proteinExistence type="predicted"/>
<dbReference type="AlphaFoldDB" id="G9YAI8"/>
<protein>
    <submittedName>
        <fullName evidence="1">Uncharacterized protein</fullName>
    </submittedName>
</protein>
<dbReference type="EMBL" id="AGCI01000087">
    <property type="protein sequence ID" value="EHM39970.1"/>
    <property type="molecule type" value="Genomic_DNA"/>
</dbReference>
<dbReference type="Proteomes" id="UP000005959">
    <property type="component" value="Unassembled WGS sequence"/>
</dbReference>
<sequence>MAYSTGDVMEIKLHANATTTPRIRRYIQQSDKSDRVLAQELGISVATVRRWRQRQDVADHHTTPKNVHKVLRPEQSLLINWLRQKLMMPLDELLIFVNVGMQQPVSRAGLDRYLRRGELAHMNVLEARELRGKKALKAGIKPGKLRLFYQRVSLLPEDGGEHHVLWAQEEVSGWVAVRAFAGASPMLVVHWLTSLMEDVPAAIQSIETENKKLFGNELSPDHPLQKWSAEQGLPLTLRADETTDITLRVECTLSELIPALVAMDLDSYLQQISTQYNQQWTQKKLGDMTPELFWAKQGDSH</sequence>
<dbReference type="HOGENOM" id="CLU_1014667_0_0_6"/>
<dbReference type="PATRIC" id="fig|1002364.3.peg.3264"/>
<evidence type="ECO:0000313" key="2">
    <source>
        <dbReference type="Proteomes" id="UP000005959"/>
    </source>
</evidence>